<dbReference type="Proteomes" id="UP000799428">
    <property type="component" value="Unassembled WGS sequence"/>
</dbReference>
<reference evidence="2" key="1">
    <citation type="journal article" date="2020" name="Stud. Mycol.">
        <title>101 Dothideomycetes genomes: a test case for predicting lifestyles and emergence of pathogens.</title>
        <authorList>
            <person name="Haridas S."/>
            <person name="Albert R."/>
            <person name="Binder M."/>
            <person name="Bloem J."/>
            <person name="Labutti K."/>
            <person name="Salamov A."/>
            <person name="Andreopoulos B."/>
            <person name="Baker S."/>
            <person name="Barry K."/>
            <person name="Bills G."/>
            <person name="Bluhm B."/>
            <person name="Cannon C."/>
            <person name="Castanera R."/>
            <person name="Culley D."/>
            <person name="Daum C."/>
            <person name="Ezra D."/>
            <person name="Gonzalez J."/>
            <person name="Henrissat B."/>
            <person name="Kuo A."/>
            <person name="Liang C."/>
            <person name="Lipzen A."/>
            <person name="Lutzoni F."/>
            <person name="Magnuson J."/>
            <person name="Mondo S."/>
            <person name="Nolan M."/>
            <person name="Ohm R."/>
            <person name="Pangilinan J."/>
            <person name="Park H.-J."/>
            <person name="Ramirez L."/>
            <person name="Alfaro M."/>
            <person name="Sun H."/>
            <person name="Tritt A."/>
            <person name="Yoshinaga Y."/>
            <person name="Zwiers L.-H."/>
            <person name="Turgeon B."/>
            <person name="Goodwin S."/>
            <person name="Spatafora J."/>
            <person name="Crous P."/>
            <person name="Grigoriev I."/>
        </authorList>
    </citation>
    <scope>NUCLEOTIDE SEQUENCE</scope>
    <source>
        <strain evidence="2">CBS 279.74</strain>
    </source>
</reference>
<feature type="region of interest" description="Disordered" evidence="1">
    <location>
        <begin position="119"/>
        <end position="148"/>
    </location>
</feature>
<keyword evidence="3" id="KW-1185">Reference proteome</keyword>
<name>A0A6G1KN74_9PLEO</name>
<protein>
    <submittedName>
        <fullName evidence="2">Uncharacterized protein</fullName>
    </submittedName>
</protein>
<evidence type="ECO:0000313" key="3">
    <source>
        <dbReference type="Proteomes" id="UP000799428"/>
    </source>
</evidence>
<dbReference type="OrthoDB" id="3796307at2759"/>
<sequence>MPPAIAVRNTATGAVSKAIHHCGECKKVPTQRCYDKYHIANCEAPSGKSGAPCGVKFTVNSRGGCLKHEYHNGFNLRFIRLRRGQDPDLKSRWELEQEAKAREEQKTAAAAAALAAEAEFAARDPNTDWHRHEKGPAKTKTKNKQRKN</sequence>
<accession>A0A6G1KN74</accession>
<gene>
    <name evidence="2" type="ORF">K504DRAFT_498790</name>
</gene>
<proteinExistence type="predicted"/>
<feature type="compositionally biased region" description="Basic residues" evidence="1">
    <location>
        <begin position="137"/>
        <end position="148"/>
    </location>
</feature>
<evidence type="ECO:0000256" key="1">
    <source>
        <dbReference type="SAM" id="MobiDB-lite"/>
    </source>
</evidence>
<organism evidence="2 3">
    <name type="scientific">Pleomassaria siparia CBS 279.74</name>
    <dbReference type="NCBI Taxonomy" id="1314801"/>
    <lineage>
        <taxon>Eukaryota</taxon>
        <taxon>Fungi</taxon>
        <taxon>Dikarya</taxon>
        <taxon>Ascomycota</taxon>
        <taxon>Pezizomycotina</taxon>
        <taxon>Dothideomycetes</taxon>
        <taxon>Pleosporomycetidae</taxon>
        <taxon>Pleosporales</taxon>
        <taxon>Pleomassariaceae</taxon>
        <taxon>Pleomassaria</taxon>
    </lineage>
</organism>
<feature type="compositionally biased region" description="Basic and acidic residues" evidence="1">
    <location>
        <begin position="120"/>
        <end position="136"/>
    </location>
</feature>
<dbReference type="AlphaFoldDB" id="A0A6G1KN74"/>
<evidence type="ECO:0000313" key="2">
    <source>
        <dbReference type="EMBL" id="KAF2713995.1"/>
    </source>
</evidence>
<dbReference type="EMBL" id="MU005765">
    <property type="protein sequence ID" value="KAF2713995.1"/>
    <property type="molecule type" value="Genomic_DNA"/>
</dbReference>